<dbReference type="Proteomes" id="UP000318428">
    <property type="component" value="Unassembled WGS sequence"/>
</dbReference>
<feature type="region of interest" description="Disordered" evidence="1">
    <location>
        <begin position="1"/>
        <end position="27"/>
    </location>
</feature>
<dbReference type="Gene3D" id="2.60.120.330">
    <property type="entry name" value="B-lactam Antibiotic, Isopenicillin N Synthase, Chain"/>
    <property type="match status" value="1"/>
</dbReference>
<sequence length="319" mass="35555">MLRSLTPPAASRPYSEVCQPHEVPQPAGSTADLVCARMDAGRLRFSSQEDRHQAFSNGVFLLQIPDDLDVGAADQFANEFYRGDASLYGGFKALTSTSFDDALLGFHRWVDQIEQFLLERRFWGSHYPVEIALIGEQMTALSQQIVCAALEFAGIPPSVWLRGSGSCSHAEGAYHLTFNHYRAQLDAVGLSSHKDDGFLTILRTTRQGLEVNRCDRWERVDATQDLFVINFGLSMEILTARCPSPVSAILHRVSKQTEDRTSFGHFSSSNFIERDQGCFTYCPEQGLQRALGKPALLQAQSREYCSHILYSGCSRDETA</sequence>
<dbReference type="InterPro" id="IPR050231">
    <property type="entry name" value="Iron_ascorbate_oxido_reductase"/>
</dbReference>
<accession>A0ABY3GGG6</accession>
<dbReference type="RefSeq" id="WP_146385546.1">
    <property type="nucleotide sequence ID" value="NZ_VFIO01000004.1"/>
</dbReference>
<gene>
    <name evidence="3" type="ORF">FJD38_12310</name>
</gene>
<protein>
    <submittedName>
        <fullName evidence="3">Isopenicillin N synthase family oxygenase</fullName>
    </submittedName>
</protein>
<dbReference type="EMBL" id="VFIO01000004">
    <property type="protein sequence ID" value="TWR89043.1"/>
    <property type="molecule type" value="Genomic_DNA"/>
</dbReference>
<feature type="domain" description="Isopenicillin N synthase-like Fe(2+) 2OG dioxygenase" evidence="2">
    <location>
        <begin position="179"/>
        <end position="266"/>
    </location>
</feature>
<dbReference type="Pfam" id="PF03171">
    <property type="entry name" value="2OG-FeII_Oxy"/>
    <property type="match status" value="1"/>
</dbReference>
<evidence type="ECO:0000259" key="2">
    <source>
        <dbReference type="Pfam" id="PF03171"/>
    </source>
</evidence>
<dbReference type="InterPro" id="IPR044861">
    <property type="entry name" value="IPNS-like_FE2OG_OXY"/>
</dbReference>
<keyword evidence="4" id="KW-1185">Reference proteome</keyword>
<evidence type="ECO:0000313" key="4">
    <source>
        <dbReference type="Proteomes" id="UP000318428"/>
    </source>
</evidence>
<proteinExistence type="predicted"/>
<dbReference type="PANTHER" id="PTHR47990">
    <property type="entry name" value="2-OXOGLUTARATE (2OG) AND FE(II)-DEPENDENT OXYGENASE SUPERFAMILY PROTEIN-RELATED"/>
    <property type="match status" value="1"/>
</dbReference>
<dbReference type="InterPro" id="IPR027443">
    <property type="entry name" value="IPNS-like_sf"/>
</dbReference>
<dbReference type="SUPFAM" id="SSF51197">
    <property type="entry name" value="Clavaminate synthase-like"/>
    <property type="match status" value="1"/>
</dbReference>
<organism evidence="3 4">
    <name type="scientific">Pseudomonas saxonica</name>
    <dbReference type="NCBI Taxonomy" id="2600598"/>
    <lineage>
        <taxon>Bacteria</taxon>
        <taxon>Pseudomonadati</taxon>
        <taxon>Pseudomonadota</taxon>
        <taxon>Gammaproteobacteria</taxon>
        <taxon>Pseudomonadales</taxon>
        <taxon>Pseudomonadaceae</taxon>
        <taxon>Pseudomonas</taxon>
    </lineage>
</organism>
<comment type="caution">
    <text evidence="3">The sequence shown here is derived from an EMBL/GenBank/DDBJ whole genome shotgun (WGS) entry which is preliminary data.</text>
</comment>
<evidence type="ECO:0000313" key="3">
    <source>
        <dbReference type="EMBL" id="TWR89043.1"/>
    </source>
</evidence>
<evidence type="ECO:0000256" key="1">
    <source>
        <dbReference type="SAM" id="MobiDB-lite"/>
    </source>
</evidence>
<reference evidence="3 4" key="1">
    <citation type="submission" date="2019-06" db="EMBL/GenBank/DDBJ databases">
        <title>Pseudomonas bimorpha sp. nov. isolated from bovine raw milk and skim milk concentrate.</title>
        <authorList>
            <person name="Hofmann K."/>
            <person name="Huptas C."/>
            <person name="Doll E."/>
            <person name="Scherer S."/>
            <person name="Wenning M."/>
        </authorList>
    </citation>
    <scope>NUCLEOTIDE SEQUENCE [LARGE SCALE GENOMIC DNA]</scope>
    <source>
        <strain evidence="3 4">DSM 108989</strain>
    </source>
</reference>
<name>A0ABY3GGG6_9PSED</name>